<accession>A0A5N6UD88</accession>
<protein>
    <submittedName>
        <fullName evidence="1">Uncharacterized protein</fullName>
    </submittedName>
</protein>
<dbReference type="AlphaFoldDB" id="A0A5N6UD88"/>
<organism evidence="1 2">
    <name type="scientific">Aspergillus tamarii</name>
    <dbReference type="NCBI Taxonomy" id="41984"/>
    <lineage>
        <taxon>Eukaryota</taxon>
        <taxon>Fungi</taxon>
        <taxon>Dikarya</taxon>
        <taxon>Ascomycota</taxon>
        <taxon>Pezizomycotina</taxon>
        <taxon>Eurotiomycetes</taxon>
        <taxon>Eurotiomycetidae</taxon>
        <taxon>Eurotiales</taxon>
        <taxon>Aspergillaceae</taxon>
        <taxon>Aspergillus</taxon>
        <taxon>Aspergillus subgen. Circumdati</taxon>
    </lineage>
</organism>
<evidence type="ECO:0000313" key="1">
    <source>
        <dbReference type="EMBL" id="KAE8156564.1"/>
    </source>
</evidence>
<gene>
    <name evidence="1" type="ORF">BDV40DRAFT_305975</name>
</gene>
<dbReference type="Proteomes" id="UP000326950">
    <property type="component" value="Unassembled WGS sequence"/>
</dbReference>
<sequence>MSHSSTVNVVHTVDVLATHAAHIVAAARERIESQTNGTNSKFTIEPTETAEVEWAMRVAEGAYGYAAMPGCTPSYATAEGKRDTSDSPESALKAAQGLAWSKGILDFINIVEEWEAKQDLCDLDIRTI</sequence>
<keyword evidence="2" id="KW-1185">Reference proteome</keyword>
<reference evidence="1 2" key="1">
    <citation type="submission" date="2019-04" db="EMBL/GenBank/DDBJ databases">
        <title>Friends and foes A comparative genomics study of 23 Aspergillus species from section Flavi.</title>
        <authorList>
            <consortium name="DOE Joint Genome Institute"/>
            <person name="Kjaerbolling I."/>
            <person name="Vesth T."/>
            <person name="Frisvad J.C."/>
            <person name="Nybo J.L."/>
            <person name="Theobald S."/>
            <person name="Kildgaard S."/>
            <person name="Isbrandt T."/>
            <person name="Kuo A."/>
            <person name="Sato A."/>
            <person name="Lyhne E.K."/>
            <person name="Kogle M.E."/>
            <person name="Wiebenga A."/>
            <person name="Kun R.S."/>
            <person name="Lubbers R.J."/>
            <person name="Makela M.R."/>
            <person name="Barry K."/>
            <person name="Chovatia M."/>
            <person name="Clum A."/>
            <person name="Daum C."/>
            <person name="Haridas S."/>
            <person name="He G."/>
            <person name="LaButti K."/>
            <person name="Lipzen A."/>
            <person name="Mondo S."/>
            <person name="Riley R."/>
            <person name="Salamov A."/>
            <person name="Simmons B.A."/>
            <person name="Magnuson J.K."/>
            <person name="Henrissat B."/>
            <person name="Mortensen U.H."/>
            <person name="Larsen T.O."/>
            <person name="Devries R.P."/>
            <person name="Grigoriev I.V."/>
            <person name="Machida M."/>
            <person name="Baker S.E."/>
            <person name="Andersen M.R."/>
        </authorList>
    </citation>
    <scope>NUCLEOTIDE SEQUENCE [LARGE SCALE GENOMIC DNA]</scope>
    <source>
        <strain evidence="1 2">CBS 117626</strain>
    </source>
</reference>
<evidence type="ECO:0000313" key="2">
    <source>
        <dbReference type="Proteomes" id="UP000326950"/>
    </source>
</evidence>
<dbReference type="EMBL" id="ML738756">
    <property type="protein sequence ID" value="KAE8156564.1"/>
    <property type="molecule type" value="Genomic_DNA"/>
</dbReference>
<proteinExistence type="predicted"/>
<name>A0A5N6UD88_ASPTM</name>